<dbReference type="Proteomes" id="UP001281147">
    <property type="component" value="Unassembled WGS sequence"/>
</dbReference>
<evidence type="ECO:0000313" key="2">
    <source>
        <dbReference type="Proteomes" id="UP001281147"/>
    </source>
</evidence>
<protein>
    <submittedName>
        <fullName evidence="1">Uncharacterized protein</fullName>
    </submittedName>
</protein>
<proteinExistence type="predicted"/>
<comment type="caution">
    <text evidence="1">The sequence shown here is derived from an EMBL/GenBank/DDBJ whole genome shotgun (WGS) entry which is preliminary data.</text>
</comment>
<name>A0ACC3NEU6_9PEZI</name>
<gene>
    <name evidence="1" type="ORF">LTR37_006943</name>
</gene>
<keyword evidence="2" id="KW-1185">Reference proteome</keyword>
<evidence type="ECO:0000313" key="1">
    <source>
        <dbReference type="EMBL" id="KAK3715718.1"/>
    </source>
</evidence>
<sequence length="218" mass="23853">MTDSMQHELPSPSRSRKRSSAWMTEDDDLPKAHATVNLEDTPSKRLQNSRGVAVHSKPLLRYNAPKLLNNLAFTRFYVTKNFQNFNPSTSSIIICMVSEQNGLYRALCVSPDLQALAITTGYVSPNSMSDQSLLRELPLVTTACVDGITVEEFEHFRREVGGPQGCIAVISPECNCVWNSSDSFGADINTHEDLMSLQWQLVNAVGGGNAGDVAMGDG</sequence>
<dbReference type="EMBL" id="JAUTXU010000047">
    <property type="protein sequence ID" value="KAK3715718.1"/>
    <property type="molecule type" value="Genomic_DNA"/>
</dbReference>
<organism evidence="1 2">
    <name type="scientific">Vermiconidia calcicola</name>
    <dbReference type="NCBI Taxonomy" id="1690605"/>
    <lineage>
        <taxon>Eukaryota</taxon>
        <taxon>Fungi</taxon>
        <taxon>Dikarya</taxon>
        <taxon>Ascomycota</taxon>
        <taxon>Pezizomycotina</taxon>
        <taxon>Dothideomycetes</taxon>
        <taxon>Dothideomycetidae</taxon>
        <taxon>Mycosphaerellales</taxon>
        <taxon>Extremaceae</taxon>
        <taxon>Vermiconidia</taxon>
    </lineage>
</organism>
<reference evidence="1" key="1">
    <citation type="submission" date="2023-07" db="EMBL/GenBank/DDBJ databases">
        <title>Black Yeasts Isolated from many extreme environments.</title>
        <authorList>
            <person name="Coleine C."/>
            <person name="Stajich J.E."/>
            <person name="Selbmann L."/>
        </authorList>
    </citation>
    <scope>NUCLEOTIDE SEQUENCE</scope>
    <source>
        <strain evidence="1">CCFEE 5714</strain>
    </source>
</reference>
<accession>A0ACC3NEU6</accession>